<dbReference type="AlphaFoldDB" id="A0AB39BIK5"/>
<dbReference type="PROSITE" id="PS52050">
    <property type="entry name" value="WYL"/>
    <property type="match status" value="1"/>
</dbReference>
<evidence type="ECO:0000313" key="3">
    <source>
        <dbReference type="EMBL" id="XDI05807.1"/>
    </source>
</evidence>
<dbReference type="Pfam" id="PF13280">
    <property type="entry name" value="WYL"/>
    <property type="match status" value="1"/>
</dbReference>
<name>A0AB39BIK5_9MICO</name>
<feature type="domain" description="Helix-turn-helix type 11" evidence="1">
    <location>
        <begin position="6"/>
        <end position="62"/>
    </location>
</feature>
<evidence type="ECO:0000259" key="2">
    <source>
        <dbReference type="Pfam" id="PF13280"/>
    </source>
</evidence>
<dbReference type="InterPro" id="IPR036388">
    <property type="entry name" value="WH-like_DNA-bd_sf"/>
</dbReference>
<dbReference type="PANTHER" id="PTHR34580:SF1">
    <property type="entry name" value="PROTEIN PAFC"/>
    <property type="match status" value="1"/>
</dbReference>
<proteinExistence type="predicted"/>
<dbReference type="InterPro" id="IPR026881">
    <property type="entry name" value="WYL_dom"/>
</dbReference>
<dbReference type="PANTHER" id="PTHR34580">
    <property type="match status" value="1"/>
</dbReference>
<protein>
    <submittedName>
        <fullName evidence="3">Helix-turn-helix transcriptional regulator</fullName>
    </submittedName>
</protein>
<dbReference type="EMBL" id="CP162511">
    <property type="protein sequence ID" value="XDI05807.1"/>
    <property type="molecule type" value="Genomic_DNA"/>
</dbReference>
<reference evidence="3" key="1">
    <citation type="submission" date="2024-05" db="EMBL/GenBank/DDBJ databases">
        <title>Herbiconiux sp. A18JL235.</title>
        <authorList>
            <person name="Zhang G."/>
        </authorList>
    </citation>
    <scope>NUCLEOTIDE SEQUENCE</scope>
    <source>
        <strain evidence="3">A18JL235</strain>
    </source>
</reference>
<dbReference type="Gene3D" id="1.10.10.10">
    <property type="entry name" value="Winged helix-like DNA-binding domain superfamily/Winged helix DNA-binding domain"/>
    <property type="match status" value="1"/>
</dbReference>
<gene>
    <name evidence="3" type="ORF">ABFY20_01565</name>
</gene>
<evidence type="ECO:0000259" key="1">
    <source>
        <dbReference type="Pfam" id="PF08279"/>
    </source>
</evidence>
<dbReference type="RefSeq" id="WP_368498195.1">
    <property type="nucleotide sequence ID" value="NZ_CP162511.1"/>
</dbReference>
<dbReference type="Pfam" id="PF08279">
    <property type="entry name" value="HTH_11"/>
    <property type="match status" value="1"/>
</dbReference>
<feature type="domain" description="WYL" evidence="2">
    <location>
        <begin position="141"/>
        <end position="204"/>
    </location>
</feature>
<organism evidence="3">
    <name type="scientific">Herbiconiux sp. A18JL235</name>
    <dbReference type="NCBI Taxonomy" id="3152363"/>
    <lineage>
        <taxon>Bacteria</taxon>
        <taxon>Bacillati</taxon>
        <taxon>Actinomycetota</taxon>
        <taxon>Actinomycetes</taxon>
        <taxon>Micrococcales</taxon>
        <taxon>Microbacteriaceae</taxon>
        <taxon>Herbiconiux</taxon>
    </lineage>
</organism>
<dbReference type="InterPro" id="IPR013196">
    <property type="entry name" value="HTH_11"/>
</dbReference>
<sequence>MNRTDRLFGLVEELRAASPRPSSARRPAVRFEVSSRTIERDMLALQESGLPIWAEPGRTGGYVIDATATLGPMRFTLDEALAVLIGLGGLRHSPFRHAARTAARKALAAMPDDHSARAVALGSRIHFLEDDTPTAAAPADFARALLADRVVRLHYRDGTGAESWREVEPLGSIDRDGAWYLVAWCRTRDGVRAFRSDRMLALEITDERPVRRALAASDLAIEYGRLRSVVDWD</sequence>
<accession>A0AB39BIK5</accession>
<dbReference type="InterPro" id="IPR051534">
    <property type="entry name" value="CBASS_pafABC_assoc_protein"/>
</dbReference>